<evidence type="ECO:0008006" key="3">
    <source>
        <dbReference type="Google" id="ProtNLM"/>
    </source>
</evidence>
<accession>D9QHS9</accession>
<reference evidence="2" key="1">
    <citation type="journal article" date="2011" name="J. Bacteriol.">
        <title>Genome sequences of eight morphologically diverse alphaproteobacteria.</title>
        <authorList>
            <consortium name="US DOE Joint Genome Institute"/>
            <person name="Brown P.J."/>
            <person name="Kysela D.T."/>
            <person name="Buechlein A."/>
            <person name="Hemmerich C."/>
            <person name="Brun Y.V."/>
        </authorList>
    </citation>
    <scope>NUCLEOTIDE SEQUENCE [LARGE SCALE GENOMIC DNA]</scope>
    <source>
        <strain evidence="2">ATCC 15264 / DSM 4735 / LMG 14903 / NBRC 16000 / CB 81</strain>
    </source>
</reference>
<dbReference type="InParanoid" id="D9QHS9"/>
<proteinExistence type="predicted"/>
<name>D9QHS9_BRESC</name>
<dbReference type="AlphaFoldDB" id="D9QHS9"/>
<dbReference type="EMBL" id="CP002102">
    <property type="protein sequence ID" value="ADK99354.1"/>
    <property type="molecule type" value="Genomic_DNA"/>
</dbReference>
<dbReference type="BioCyc" id="BSUB633149:G1GM8-39-MONOMER"/>
<dbReference type="KEGG" id="bsb:Bresu_0039"/>
<dbReference type="RefSeq" id="WP_013267459.1">
    <property type="nucleotide sequence ID" value="NC_014375.1"/>
</dbReference>
<evidence type="ECO:0000313" key="2">
    <source>
        <dbReference type="Proteomes" id="UP000002696"/>
    </source>
</evidence>
<gene>
    <name evidence="1" type="ordered locus">Bresu_0039</name>
</gene>
<dbReference type="STRING" id="633149.Bresu_0039"/>
<dbReference type="Proteomes" id="UP000002696">
    <property type="component" value="Chromosome"/>
</dbReference>
<organism evidence="1 2">
    <name type="scientific">Brevundimonas subvibrioides (strain ATCC 15264 / DSM 4735 / LMG 14903 / NBRC 16000 / CB 81)</name>
    <name type="common">Caulobacter subvibrioides</name>
    <dbReference type="NCBI Taxonomy" id="633149"/>
    <lineage>
        <taxon>Bacteria</taxon>
        <taxon>Pseudomonadati</taxon>
        <taxon>Pseudomonadota</taxon>
        <taxon>Alphaproteobacteria</taxon>
        <taxon>Caulobacterales</taxon>
        <taxon>Caulobacteraceae</taxon>
        <taxon>Brevundimonas</taxon>
    </lineage>
</organism>
<evidence type="ECO:0000313" key="1">
    <source>
        <dbReference type="EMBL" id="ADK99354.1"/>
    </source>
</evidence>
<dbReference type="PROSITE" id="PS51257">
    <property type="entry name" value="PROKAR_LIPOPROTEIN"/>
    <property type="match status" value="1"/>
</dbReference>
<sequence length="64" mass="7235">MTLPFRLTRPLLLAMGTAVLLAGCTPTIRLQVDPIQIYAKLDADVRVRLDQELRDLLTENPNLF</sequence>
<keyword evidence="2" id="KW-1185">Reference proteome</keyword>
<dbReference type="OrthoDB" id="7428332at2"/>
<protein>
    <recommendedName>
        <fullName evidence="3">YnbE-like lipoprotein</fullName>
    </recommendedName>
</protein>
<dbReference type="HOGENOM" id="CLU_183514_4_0_5"/>